<dbReference type="HOGENOM" id="CLU_2481371_0_0_11"/>
<dbReference type="EMBL" id="AXZG01000058">
    <property type="protein sequence ID" value="ERT65069.1"/>
    <property type="molecule type" value="Genomic_DNA"/>
</dbReference>
<protein>
    <submittedName>
        <fullName evidence="1">Uncharacterized protein</fullName>
    </submittedName>
</protein>
<comment type="caution">
    <text evidence="1">The sequence shown here is derived from an EMBL/GenBank/DDBJ whole genome shotgun (WGS) entry which is preliminary data.</text>
</comment>
<accession>U7V1N3</accession>
<gene>
    <name evidence="1" type="ORF">HMPREF0742_02138</name>
</gene>
<dbReference type="Proteomes" id="UP000017174">
    <property type="component" value="Unassembled WGS sequence"/>
</dbReference>
<proteinExistence type="predicted"/>
<dbReference type="AlphaFoldDB" id="U7V1N3"/>
<reference evidence="1 2" key="1">
    <citation type="submission" date="2013-08" db="EMBL/GenBank/DDBJ databases">
        <authorList>
            <person name="Weinstock G."/>
            <person name="Sodergren E."/>
            <person name="Wylie T."/>
            <person name="Fulton L."/>
            <person name="Fulton R."/>
            <person name="Fronick C."/>
            <person name="O'Laughlin M."/>
            <person name="Godfrey J."/>
            <person name="Miner T."/>
            <person name="Herter B."/>
            <person name="Appelbaum E."/>
            <person name="Cordes M."/>
            <person name="Lek S."/>
            <person name="Wollam A."/>
            <person name="Pepin K.H."/>
            <person name="Palsikar V.B."/>
            <person name="Mitreva M."/>
            <person name="Wilson R.K."/>
        </authorList>
    </citation>
    <scope>NUCLEOTIDE SEQUENCE [LARGE SCALE GENOMIC DNA]</scope>
    <source>
        <strain evidence="1 2">F0184</strain>
    </source>
</reference>
<sequence>MRRIEGEQFVARFGDPAQFVVLEPGRSRPLVGAVGQVAGAVVAVAAFDGGLAIARCDFGFAFAAFGQVVEGGDLSFQTTLMLCWVLT</sequence>
<dbReference type="PATRIC" id="fig|888019.4.peg.1786"/>
<dbReference type="RefSeq" id="WP_023134266.1">
    <property type="nucleotide sequence ID" value="NZ_KI518033.1"/>
</dbReference>
<name>U7V1N3_9MICC</name>
<organism evidence="1 2">
    <name type="scientific">Rothia aeria F0184</name>
    <dbReference type="NCBI Taxonomy" id="888019"/>
    <lineage>
        <taxon>Bacteria</taxon>
        <taxon>Bacillati</taxon>
        <taxon>Actinomycetota</taxon>
        <taxon>Actinomycetes</taxon>
        <taxon>Micrococcales</taxon>
        <taxon>Micrococcaceae</taxon>
        <taxon>Rothia</taxon>
    </lineage>
</organism>
<evidence type="ECO:0000313" key="1">
    <source>
        <dbReference type="EMBL" id="ERT65069.1"/>
    </source>
</evidence>
<evidence type="ECO:0000313" key="2">
    <source>
        <dbReference type="Proteomes" id="UP000017174"/>
    </source>
</evidence>